<proteinExistence type="predicted"/>
<sequence length="348" mass="38894">MANPVHRRDIIIAVMGATGSGKSTFVQHFTQQKVRIGSDLTAVTERVEAYQCSLPGIPSFFLLDTPGFNDSDRSDTEVLSMIAHFLAESYEQGHELTGIVHLHSIMNVRFSGSSLRAMRMMQRMCGKNNLSSIALTTTFWDVLDTDRAQQIEAELISRDKFWARLIAQGCTTFRQDLGRDSAIKIVSSLIDQRKERMVLQIQSEIVEEGKNIQETAAAAELSTDLLALKQQQEAEIERIRSGYQQAFAKRDEEHKAQLAKLKRDHDLVIESLLRSIAKLSKGEGGDISSGRRYGASEISGQAKAVLGDDQRTYTQTFHINNATFVYGAEDSQRALKRSRFTMSENDPG</sequence>
<evidence type="ECO:0000313" key="2">
    <source>
        <dbReference type="Proteomes" id="UP001172386"/>
    </source>
</evidence>
<comment type="caution">
    <text evidence="1">The sequence shown here is derived from an EMBL/GenBank/DDBJ whole genome shotgun (WGS) entry which is preliminary data.</text>
</comment>
<name>A0ACC2ZZB6_9EURO</name>
<dbReference type="EMBL" id="JAPDRQ010000173">
    <property type="protein sequence ID" value="KAJ9652992.1"/>
    <property type="molecule type" value="Genomic_DNA"/>
</dbReference>
<protein>
    <submittedName>
        <fullName evidence="1">Uncharacterized protein</fullName>
    </submittedName>
</protein>
<keyword evidence="2" id="KW-1185">Reference proteome</keyword>
<dbReference type="Proteomes" id="UP001172386">
    <property type="component" value="Unassembled WGS sequence"/>
</dbReference>
<organism evidence="1 2">
    <name type="scientific">Neophaeococcomyces mojaviensis</name>
    <dbReference type="NCBI Taxonomy" id="3383035"/>
    <lineage>
        <taxon>Eukaryota</taxon>
        <taxon>Fungi</taxon>
        <taxon>Dikarya</taxon>
        <taxon>Ascomycota</taxon>
        <taxon>Pezizomycotina</taxon>
        <taxon>Eurotiomycetes</taxon>
        <taxon>Chaetothyriomycetidae</taxon>
        <taxon>Chaetothyriales</taxon>
        <taxon>Chaetothyriales incertae sedis</taxon>
        <taxon>Neophaeococcomyces</taxon>
    </lineage>
</organism>
<evidence type="ECO:0000313" key="1">
    <source>
        <dbReference type="EMBL" id="KAJ9652992.1"/>
    </source>
</evidence>
<reference evidence="1" key="1">
    <citation type="submission" date="2022-10" db="EMBL/GenBank/DDBJ databases">
        <title>Culturing micro-colonial fungi from biological soil crusts in the Mojave desert and describing Neophaeococcomyces mojavensis, and introducing the new genera and species Taxawa tesnikishii.</title>
        <authorList>
            <person name="Kurbessoian T."/>
            <person name="Stajich J.E."/>
        </authorList>
    </citation>
    <scope>NUCLEOTIDE SEQUENCE</scope>
    <source>
        <strain evidence="1">JES_112</strain>
    </source>
</reference>
<accession>A0ACC2ZZB6</accession>
<gene>
    <name evidence="1" type="ORF">H2198_007805</name>
</gene>